<comment type="function">
    <text evidence="7">Thiolesterase that catalyzes the hydrolysis of S-D-lactoyl-glutathione to form glutathione and D-lactic acid.</text>
</comment>
<protein>
    <recommendedName>
        <fullName evidence="7">Hydroxyacylglutathione hydrolase</fullName>
        <ecNumber evidence="7">3.1.2.6</ecNumber>
    </recommendedName>
    <alternativeName>
        <fullName evidence="7">Glyoxalase II</fullName>
        <shortName evidence="7">Glx II</shortName>
    </alternativeName>
</protein>
<evidence type="ECO:0000256" key="5">
    <source>
        <dbReference type="ARBA" id="ARBA00022801"/>
    </source>
</evidence>
<dbReference type="EC" id="3.1.2.6" evidence="7"/>
<evidence type="ECO:0000259" key="8">
    <source>
        <dbReference type="SMART" id="SM00849"/>
    </source>
</evidence>
<dbReference type="PANTHER" id="PTHR43705:SF1">
    <property type="entry name" value="HYDROXYACYLGLUTATHIONE HYDROLASE GLOB"/>
    <property type="match status" value="1"/>
</dbReference>
<evidence type="ECO:0000256" key="1">
    <source>
        <dbReference type="ARBA" id="ARBA00001623"/>
    </source>
</evidence>
<feature type="domain" description="Metallo-beta-lactamase" evidence="8">
    <location>
        <begin position="13"/>
        <end position="171"/>
    </location>
</feature>
<dbReference type="GO" id="GO:0046872">
    <property type="term" value="F:metal ion binding"/>
    <property type="evidence" value="ECO:0007669"/>
    <property type="project" value="UniProtKB-KW"/>
</dbReference>
<dbReference type="AlphaFoldDB" id="A0A1Z5YSJ6"/>
<dbReference type="PANTHER" id="PTHR43705">
    <property type="entry name" value="HYDROXYACYLGLUTATHIONE HYDROLASE"/>
    <property type="match status" value="1"/>
</dbReference>
<feature type="binding site" evidence="7">
    <location>
        <position position="133"/>
    </location>
    <ligand>
        <name>Zn(2+)</name>
        <dbReference type="ChEBI" id="CHEBI:29105"/>
        <label>1</label>
    </ligand>
</feature>
<accession>A0A1Z5YSJ6</accession>
<comment type="similarity">
    <text evidence="3 7">Belongs to the metallo-beta-lactamase superfamily. Glyoxalase II family.</text>
</comment>
<dbReference type="HAMAP" id="MF_01374">
    <property type="entry name" value="Glyoxalase_2"/>
    <property type="match status" value="1"/>
</dbReference>
<gene>
    <name evidence="7" type="primary">gloB</name>
    <name evidence="9" type="ORF">HK14_10870</name>
</gene>
<dbReference type="InterPro" id="IPR036866">
    <property type="entry name" value="RibonucZ/Hydroxyglut_hydro"/>
</dbReference>
<feature type="binding site" evidence="7">
    <location>
        <position position="58"/>
    </location>
    <ligand>
        <name>Zn(2+)</name>
        <dbReference type="ChEBI" id="CHEBI:29105"/>
        <label>1</label>
    </ligand>
</feature>
<dbReference type="Gene3D" id="3.60.15.10">
    <property type="entry name" value="Ribonuclease Z/Hydroxyacylglutathione hydrolase-like"/>
    <property type="match status" value="1"/>
</dbReference>
<dbReference type="PIRSF" id="PIRSF005457">
    <property type="entry name" value="Glx"/>
    <property type="match status" value="1"/>
</dbReference>
<dbReference type="UniPathway" id="UPA00619">
    <property type="reaction ID" value="UER00676"/>
</dbReference>
<dbReference type="InterPro" id="IPR032282">
    <property type="entry name" value="HAGH_C"/>
</dbReference>
<comment type="caution">
    <text evidence="9">The sequence shown here is derived from an EMBL/GenBank/DDBJ whole genome shotgun (WGS) entry which is preliminary data.</text>
</comment>
<dbReference type="CDD" id="cd07723">
    <property type="entry name" value="hydroxyacylglutathione_hydrolase_MBL-fold"/>
    <property type="match status" value="1"/>
</dbReference>
<feature type="binding site" evidence="7">
    <location>
        <position position="60"/>
    </location>
    <ligand>
        <name>Zn(2+)</name>
        <dbReference type="ChEBI" id="CHEBI:29105"/>
        <label>2</label>
    </ligand>
</feature>
<evidence type="ECO:0000256" key="4">
    <source>
        <dbReference type="ARBA" id="ARBA00022723"/>
    </source>
</evidence>
<dbReference type="GO" id="GO:0004416">
    <property type="term" value="F:hydroxyacylglutathione hydrolase activity"/>
    <property type="evidence" value="ECO:0007669"/>
    <property type="project" value="UniProtKB-UniRule"/>
</dbReference>
<comment type="cofactor">
    <cofactor evidence="7">
        <name>Zn(2+)</name>
        <dbReference type="ChEBI" id="CHEBI:29105"/>
    </cofactor>
    <text evidence="7">Binds 2 Zn(2+) ions per subunit.</text>
</comment>
<keyword evidence="5 7" id="KW-0378">Hydrolase</keyword>
<feature type="binding site" evidence="7">
    <location>
        <position position="56"/>
    </location>
    <ligand>
        <name>Zn(2+)</name>
        <dbReference type="ChEBI" id="CHEBI:29105"/>
        <label>1</label>
    </ligand>
</feature>
<evidence type="ECO:0000256" key="3">
    <source>
        <dbReference type="ARBA" id="ARBA00006759"/>
    </source>
</evidence>
<dbReference type="Pfam" id="PF16123">
    <property type="entry name" value="HAGH_C"/>
    <property type="match status" value="1"/>
</dbReference>
<evidence type="ECO:0000313" key="10">
    <source>
        <dbReference type="Proteomes" id="UP000196086"/>
    </source>
</evidence>
<evidence type="ECO:0000313" key="9">
    <source>
        <dbReference type="EMBL" id="OUJ01177.1"/>
    </source>
</evidence>
<evidence type="ECO:0000256" key="7">
    <source>
        <dbReference type="HAMAP-Rule" id="MF_01374"/>
    </source>
</evidence>
<proteinExistence type="inferred from homology"/>
<feature type="binding site" evidence="7">
    <location>
        <position position="114"/>
    </location>
    <ligand>
        <name>Zn(2+)</name>
        <dbReference type="ChEBI" id="CHEBI:29105"/>
        <label>1</label>
    </ligand>
</feature>
<name>A0A1Z5YSJ6_9PROT</name>
<dbReference type="InterPro" id="IPR035680">
    <property type="entry name" value="Clx_II_MBL"/>
</dbReference>
<comment type="subunit">
    <text evidence="7">Monomer.</text>
</comment>
<evidence type="ECO:0000256" key="6">
    <source>
        <dbReference type="ARBA" id="ARBA00022833"/>
    </source>
</evidence>
<dbReference type="Pfam" id="PF00753">
    <property type="entry name" value="Lactamase_B"/>
    <property type="match status" value="1"/>
</dbReference>
<sequence>MPLSIRAIPVLSDNYAWLLHDEATGQTAIVDPGEAAPIQKTLKELGLGLDLILLTHHHSDHIDGAQTLRDTYKARIVGPKADAHRLPALDQAVEDGDTLALGNSTAQVLAVPGHTSGHIAYYFTAPPALFCGDTLFSLGCGRLFEGTPEQMFTSLHRFDTLPDETLVCCGHEYTLGNAAFALHADPHNAALQARVKDVKALRAAGQPTLPSTLGLERQTNPFLRAKNSAEFAKLRREKDTF</sequence>
<dbReference type="Proteomes" id="UP000196086">
    <property type="component" value="Unassembled WGS sequence"/>
</dbReference>
<comment type="pathway">
    <text evidence="2 7">Secondary metabolite metabolism; methylglyoxal degradation; (R)-lactate from methylglyoxal: step 2/2.</text>
</comment>
<keyword evidence="6 7" id="KW-0862">Zinc</keyword>
<keyword evidence="4 7" id="KW-0479">Metal-binding</keyword>
<feature type="binding site" evidence="7">
    <location>
        <position position="133"/>
    </location>
    <ligand>
        <name>Zn(2+)</name>
        <dbReference type="ChEBI" id="CHEBI:29105"/>
        <label>2</label>
    </ligand>
</feature>
<feature type="binding site" evidence="7">
    <location>
        <position position="61"/>
    </location>
    <ligand>
        <name>Zn(2+)</name>
        <dbReference type="ChEBI" id="CHEBI:29105"/>
        <label>2</label>
    </ligand>
</feature>
<dbReference type="InterPro" id="IPR001279">
    <property type="entry name" value="Metallo-B-lactamas"/>
</dbReference>
<dbReference type="SUPFAM" id="SSF56281">
    <property type="entry name" value="Metallo-hydrolase/oxidoreductase"/>
    <property type="match status" value="1"/>
</dbReference>
<reference evidence="9 10" key="1">
    <citation type="submission" date="2014-06" db="EMBL/GenBank/DDBJ databases">
        <authorList>
            <person name="Ju J."/>
            <person name="Zhang J."/>
        </authorList>
    </citation>
    <scope>NUCLEOTIDE SEQUENCE [LARGE SCALE GENOMIC DNA]</scope>
    <source>
        <strain evidence="9 10">DsW_47</strain>
    </source>
</reference>
<dbReference type="GO" id="GO:0019243">
    <property type="term" value="P:methylglyoxal catabolic process to D-lactate via S-lactoyl-glutathione"/>
    <property type="evidence" value="ECO:0007669"/>
    <property type="project" value="UniProtKB-UniRule"/>
</dbReference>
<evidence type="ECO:0000256" key="2">
    <source>
        <dbReference type="ARBA" id="ARBA00004963"/>
    </source>
</evidence>
<dbReference type="OrthoDB" id="9802248at2"/>
<dbReference type="RefSeq" id="WP_086651860.1">
    <property type="nucleotide sequence ID" value="NZ_JOMQ01000050.1"/>
</dbReference>
<dbReference type="EMBL" id="JOMQ01000050">
    <property type="protein sequence ID" value="OUJ01177.1"/>
    <property type="molecule type" value="Genomic_DNA"/>
</dbReference>
<dbReference type="InterPro" id="IPR050110">
    <property type="entry name" value="Glyoxalase_II_hydrolase"/>
</dbReference>
<dbReference type="NCBIfam" id="TIGR03413">
    <property type="entry name" value="GSH_gloB"/>
    <property type="match status" value="1"/>
</dbReference>
<comment type="catalytic activity">
    <reaction evidence="1 7">
        <text>an S-(2-hydroxyacyl)glutathione + H2O = a 2-hydroxy carboxylate + glutathione + H(+)</text>
        <dbReference type="Rhea" id="RHEA:21864"/>
        <dbReference type="ChEBI" id="CHEBI:15377"/>
        <dbReference type="ChEBI" id="CHEBI:15378"/>
        <dbReference type="ChEBI" id="CHEBI:57925"/>
        <dbReference type="ChEBI" id="CHEBI:58896"/>
        <dbReference type="ChEBI" id="CHEBI:71261"/>
        <dbReference type="EC" id="3.1.2.6"/>
    </reaction>
</comment>
<organism evidence="9 10">
    <name type="scientific">Acetobacter cibinongensis</name>
    <dbReference type="NCBI Taxonomy" id="146475"/>
    <lineage>
        <taxon>Bacteria</taxon>
        <taxon>Pseudomonadati</taxon>
        <taxon>Pseudomonadota</taxon>
        <taxon>Alphaproteobacteria</taxon>
        <taxon>Acetobacterales</taxon>
        <taxon>Acetobacteraceae</taxon>
        <taxon>Acetobacter</taxon>
    </lineage>
</organism>
<dbReference type="SMART" id="SM00849">
    <property type="entry name" value="Lactamase_B"/>
    <property type="match status" value="1"/>
</dbReference>
<feature type="binding site" evidence="7">
    <location>
        <position position="171"/>
    </location>
    <ligand>
        <name>Zn(2+)</name>
        <dbReference type="ChEBI" id="CHEBI:29105"/>
        <label>2</label>
    </ligand>
</feature>
<dbReference type="InterPro" id="IPR017782">
    <property type="entry name" value="Hydroxyacylglutathione_Hdrlase"/>
</dbReference>